<reference evidence="1" key="1">
    <citation type="submission" date="2023-06" db="EMBL/GenBank/DDBJ databases">
        <authorList>
            <person name="Kurt Z."/>
        </authorList>
    </citation>
    <scope>NUCLEOTIDE SEQUENCE</scope>
</reference>
<dbReference type="AlphaFoldDB" id="A0AA86R0T1"/>
<evidence type="ECO:0000313" key="1">
    <source>
        <dbReference type="EMBL" id="CAI9968160.1"/>
    </source>
</evidence>
<evidence type="ECO:0000313" key="3">
    <source>
        <dbReference type="Proteomes" id="UP001642409"/>
    </source>
</evidence>
<dbReference type="EMBL" id="CAXDID020000044">
    <property type="protein sequence ID" value="CAL6002021.1"/>
    <property type="molecule type" value="Genomic_DNA"/>
</dbReference>
<gene>
    <name evidence="2" type="ORF">HINF_LOCUS17724</name>
    <name evidence="1" type="ORF">HINF_LOCUS55805</name>
</gene>
<accession>A0AA86R0T1</accession>
<reference evidence="2 3" key="2">
    <citation type="submission" date="2024-07" db="EMBL/GenBank/DDBJ databases">
        <authorList>
            <person name="Akdeniz Z."/>
        </authorList>
    </citation>
    <scope>NUCLEOTIDE SEQUENCE [LARGE SCALE GENOMIC DNA]</scope>
</reference>
<name>A0AA86R0T1_9EUKA</name>
<protein>
    <submittedName>
        <fullName evidence="2">Hypothetical_protein</fullName>
    </submittedName>
</protein>
<proteinExistence type="predicted"/>
<comment type="caution">
    <text evidence="1">The sequence shown here is derived from an EMBL/GenBank/DDBJ whole genome shotgun (WGS) entry which is preliminary data.</text>
</comment>
<dbReference type="EMBL" id="CATOUU010001031">
    <property type="protein sequence ID" value="CAI9968160.1"/>
    <property type="molecule type" value="Genomic_DNA"/>
</dbReference>
<dbReference type="Proteomes" id="UP001642409">
    <property type="component" value="Unassembled WGS sequence"/>
</dbReference>
<organism evidence="1">
    <name type="scientific">Hexamita inflata</name>
    <dbReference type="NCBI Taxonomy" id="28002"/>
    <lineage>
        <taxon>Eukaryota</taxon>
        <taxon>Metamonada</taxon>
        <taxon>Diplomonadida</taxon>
        <taxon>Hexamitidae</taxon>
        <taxon>Hexamitinae</taxon>
        <taxon>Hexamita</taxon>
    </lineage>
</organism>
<sequence>MSAIYSIYNSQFPHSKLYNFTSNRLSNSSVETASDQEICNHVDQISFSNKIQLKFWERVSILCKKSKDQAYGQYYRYKQQSFTDKSNNEDKTAISIALKQVLTEIGYQVQTSSDQAICILVDLMIRKQYKFWDRVSLLCKQSKLKAKYLYLQYKKYLYSLFTDTLNDNDRIVIDKYIGQNQIFNIKETIKQIVNTYFKDRSISTSDIKKIYRKTM</sequence>
<evidence type="ECO:0000313" key="2">
    <source>
        <dbReference type="EMBL" id="CAL6002021.1"/>
    </source>
</evidence>
<keyword evidence="3" id="KW-1185">Reference proteome</keyword>